<dbReference type="RefSeq" id="WP_175528173.1">
    <property type="nucleotide sequence ID" value="NZ_FOVR01000013.1"/>
</dbReference>
<comment type="similarity">
    <text evidence="1">Belongs to the CutA family.</text>
</comment>
<dbReference type="InterPro" id="IPR015867">
    <property type="entry name" value="N-reg_PII/ATP_PRibTrfase_C"/>
</dbReference>
<dbReference type="AlphaFoldDB" id="A0A1I5K6U6"/>
<sequence>MSNAKSDEVLLLYGTCPDVETARMIARAMLQEDSVACVNILSGMVSLYQWQGQMEEANEVAFIAKSTRGAWENAARIFQSLHPYEEPALVALPVSEGLPGFMDWVRSETIS</sequence>
<dbReference type="PANTHER" id="PTHR23419:SF8">
    <property type="entry name" value="FI09726P"/>
    <property type="match status" value="1"/>
</dbReference>
<dbReference type="SUPFAM" id="SSF54913">
    <property type="entry name" value="GlnB-like"/>
    <property type="match status" value="1"/>
</dbReference>
<keyword evidence="3" id="KW-1185">Reference proteome</keyword>
<dbReference type="InterPro" id="IPR011322">
    <property type="entry name" value="N-reg_PII-like_a/b"/>
</dbReference>
<protein>
    <submittedName>
        <fullName evidence="2">Divalent cation tolerance protein</fullName>
    </submittedName>
</protein>
<dbReference type="PANTHER" id="PTHR23419">
    <property type="entry name" value="DIVALENT CATION TOLERANCE CUTA-RELATED"/>
    <property type="match status" value="1"/>
</dbReference>
<dbReference type="STRING" id="655353.SAMN04488056_11357"/>
<dbReference type="GO" id="GO:0005507">
    <property type="term" value="F:copper ion binding"/>
    <property type="evidence" value="ECO:0007669"/>
    <property type="project" value="TreeGrafter"/>
</dbReference>
<evidence type="ECO:0000256" key="1">
    <source>
        <dbReference type="ARBA" id="ARBA00010169"/>
    </source>
</evidence>
<dbReference type="Gene3D" id="3.30.70.120">
    <property type="match status" value="1"/>
</dbReference>
<organism evidence="2 3">
    <name type="scientific">Cohaesibacter marisflavi</name>
    <dbReference type="NCBI Taxonomy" id="655353"/>
    <lineage>
        <taxon>Bacteria</taxon>
        <taxon>Pseudomonadati</taxon>
        <taxon>Pseudomonadota</taxon>
        <taxon>Alphaproteobacteria</taxon>
        <taxon>Hyphomicrobiales</taxon>
        <taxon>Cohaesibacteraceae</taxon>
    </lineage>
</organism>
<proteinExistence type="inferred from homology"/>
<gene>
    <name evidence="2" type="ORF">SAMN04488056_11357</name>
</gene>
<dbReference type="Proteomes" id="UP000199236">
    <property type="component" value="Unassembled WGS sequence"/>
</dbReference>
<dbReference type="EMBL" id="FOVR01000013">
    <property type="protein sequence ID" value="SFO80759.1"/>
    <property type="molecule type" value="Genomic_DNA"/>
</dbReference>
<dbReference type="Pfam" id="PF03091">
    <property type="entry name" value="CutA1"/>
    <property type="match status" value="1"/>
</dbReference>
<dbReference type="GO" id="GO:0010038">
    <property type="term" value="P:response to metal ion"/>
    <property type="evidence" value="ECO:0007669"/>
    <property type="project" value="InterPro"/>
</dbReference>
<accession>A0A1I5K6U6</accession>
<dbReference type="InterPro" id="IPR004323">
    <property type="entry name" value="Ion_tolerance_CutA"/>
</dbReference>
<reference evidence="2 3" key="1">
    <citation type="submission" date="2016-10" db="EMBL/GenBank/DDBJ databases">
        <authorList>
            <person name="de Groot N.N."/>
        </authorList>
    </citation>
    <scope>NUCLEOTIDE SEQUENCE [LARGE SCALE GENOMIC DNA]</scope>
    <source>
        <strain evidence="2 3">CGMCC 1.9157</strain>
    </source>
</reference>
<evidence type="ECO:0000313" key="2">
    <source>
        <dbReference type="EMBL" id="SFO80759.1"/>
    </source>
</evidence>
<evidence type="ECO:0000313" key="3">
    <source>
        <dbReference type="Proteomes" id="UP000199236"/>
    </source>
</evidence>
<name>A0A1I5K6U6_9HYPH</name>